<evidence type="ECO:0000313" key="2">
    <source>
        <dbReference type="Proteomes" id="UP000828941"/>
    </source>
</evidence>
<reference evidence="1 2" key="1">
    <citation type="journal article" date="2022" name="DNA Res.">
        <title>Chromosomal-level genome assembly of the orchid tree Bauhinia variegata (Leguminosae; Cercidoideae) supports the allotetraploid origin hypothesis of Bauhinia.</title>
        <authorList>
            <person name="Zhong Y."/>
            <person name="Chen Y."/>
            <person name="Zheng D."/>
            <person name="Pang J."/>
            <person name="Liu Y."/>
            <person name="Luo S."/>
            <person name="Meng S."/>
            <person name="Qian L."/>
            <person name="Wei D."/>
            <person name="Dai S."/>
            <person name="Zhou R."/>
        </authorList>
    </citation>
    <scope>NUCLEOTIDE SEQUENCE [LARGE SCALE GENOMIC DNA]</scope>
    <source>
        <strain evidence="1">BV-YZ2020</strain>
    </source>
</reference>
<proteinExistence type="predicted"/>
<organism evidence="1 2">
    <name type="scientific">Bauhinia variegata</name>
    <name type="common">Purple orchid tree</name>
    <name type="synonym">Phanera variegata</name>
    <dbReference type="NCBI Taxonomy" id="167791"/>
    <lineage>
        <taxon>Eukaryota</taxon>
        <taxon>Viridiplantae</taxon>
        <taxon>Streptophyta</taxon>
        <taxon>Embryophyta</taxon>
        <taxon>Tracheophyta</taxon>
        <taxon>Spermatophyta</taxon>
        <taxon>Magnoliopsida</taxon>
        <taxon>eudicotyledons</taxon>
        <taxon>Gunneridae</taxon>
        <taxon>Pentapetalae</taxon>
        <taxon>rosids</taxon>
        <taxon>fabids</taxon>
        <taxon>Fabales</taxon>
        <taxon>Fabaceae</taxon>
        <taxon>Cercidoideae</taxon>
        <taxon>Cercideae</taxon>
        <taxon>Bauhiniinae</taxon>
        <taxon>Bauhinia</taxon>
    </lineage>
</organism>
<comment type="caution">
    <text evidence="1">The sequence shown here is derived from an EMBL/GenBank/DDBJ whole genome shotgun (WGS) entry which is preliminary data.</text>
</comment>
<gene>
    <name evidence="1" type="ORF">L6164_028990</name>
</gene>
<name>A0ACB9L7U8_BAUVA</name>
<sequence>MDFSKHSEFEAEKWCRLSHNSHRIIKVLLSFSLFSILIWGRPLFLQSLEPFLVQLDSYIIGKNYLFLLCNGILVLIAKSSGLINGSSSPSSNHGKELYIENPESSREELKVSESEERHEEIEWLEEDKCLIKVEEHGEELKNAFMIIGEYELDAEEPVFRENNVGIEYPEEVIKSLVMVGGKDDDDGVSEEECKNGTMVIWENELDEEEAEELNEKCEAFIRKMKTSFCSERRFDYQNALVPVY</sequence>
<protein>
    <submittedName>
        <fullName evidence="1">Uncharacterized protein</fullName>
    </submittedName>
</protein>
<accession>A0ACB9L7U8</accession>
<evidence type="ECO:0000313" key="1">
    <source>
        <dbReference type="EMBL" id="KAI4305634.1"/>
    </source>
</evidence>
<dbReference type="Proteomes" id="UP000828941">
    <property type="component" value="Chromosome 12"/>
</dbReference>
<dbReference type="EMBL" id="CM039437">
    <property type="protein sequence ID" value="KAI4305634.1"/>
    <property type="molecule type" value="Genomic_DNA"/>
</dbReference>
<keyword evidence="2" id="KW-1185">Reference proteome</keyword>